<gene>
    <name evidence="1" type="ORF">CPELLU_LOCUS7250</name>
</gene>
<evidence type="ECO:0000313" key="2">
    <source>
        <dbReference type="Proteomes" id="UP000789759"/>
    </source>
</evidence>
<evidence type="ECO:0000313" key="1">
    <source>
        <dbReference type="EMBL" id="CAG8606646.1"/>
    </source>
</evidence>
<keyword evidence="2" id="KW-1185">Reference proteome</keyword>
<dbReference type="EMBL" id="CAJVQA010004797">
    <property type="protein sequence ID" value="CAG8606646.1"/>
    <property type="molecule type" value="Genomic_DNA"/>
</dbReference>
<proteinExistence type="predicted"/>
<name>A0A9N9GGP0_9GLOM</name>
<accession>A0A9N9GGP0</accession>
<comment type="caution">
    <text evidence="1">The sequence shown here is derived from an EMBL/GenBank/DDBJ whole genome shotgun (WGS) entry which is preliminary data.</text>
</comment>
<dbReference type="AlphaFoldDB" id="A0A9N9GGP0"/>
<sequence>MVNDISVECNNSINDNDISDEYNNLINNKDYLVNKYKDGWVNNDDNLEAIKSLITILEPFAEATDLLGEINYDNDESAFNNDQIDVKSNIPYDCSNIEKRVRMALYNAIKHY</sequence>
<protein>
    <submittedName>
        <fullName evidence="1">8909_t:CDS:1</fullName>
    </submittedName>
</protein>
<dbReference type="OrthoDB" id="2440590at2759"/>
<organism evidence="1 2">
    <name type="scientific">Cetraspora pellucida</name>
    <dbReference type="NCBI Taxonomy" id="1433469"/>
    <lineage>
        <taxon>Eukaryota</taxon>
        <taxon>Fungi</taxon>
        <taxon>Fungi incertae sedis</taxon>
        <taxon>Mucoromycota</taxon>
        <taxon>Glomeromycotina</taxon>
        <taxon>Glomeromycetes</taxon>
        <taxon>Diversisporales</taxon>
        <taxon>Gigasporaceae</taxon>
        <taxon>Cetraspora</taxon>
    </lineage>
</organism>
<dbReference type="Proteomes" id="UP000789759">
    <property type="component" value="Unassembled WGS sequence"/>
</dbReference>
<reference evidence="1" key="1">
    <citation type="submission" date="2021-06" db="EMBL/GenBank/DDBJ databases">
        <authorList>
            <person name="Kallberg Y."/>
            <person name="Tangrot J."/>
            <person name="Rosling A."/>
        </authorList>
    </citation>
    <scope>NUCLEOTIDE SEQUENCE</scope>
    <source>
        <strain evidence="1">FL966</strain>
    </source>
</reference>